<dbReference type="Proteomes" id="UP000036780">
    <property type="component" value="Unassembled WGS sequence"/>
</dbReference>
<dbReference type="PATRIC" id="fig|1473.5.peg.4747"/>
<evidence type="ECO:0000313" key="3">
    <source>
        <dbReference type="EMBL" id="KNE21652.1"/>
    </source>
</evidence>
<sequence>MLHAEQFFVAGSTLNLFFSLAFWTVTIREVRRLLEKESLANSQEFSPARKQQSQTDKYDIQDSVI</sequence>
<name>A0A0L0QSZ5_VIRPA</name>
<dbReference type="AlphaFoldDB" id="A0A0L0QSZ5"/>
<proteinExistence type="predicted"/>
<dbReference type="EMBL" id="LGTO01000005">
    <property type="protein sequence ID" value="KNE21652.1"/>
    <property type="molecule type" value="Genomic_DNA"/>
</dbReference>
<keyword evidence="2" id="KW-0472">Membrane</keyword>
<dbReference type="RefSeq" id="WP_050351094.1">
    <property type="nucleotide sequence ID" value="NZ_JAHHXR010000038.1"/>
</dbReference>
<evidence type="ECO:0000256" key="1">
    <source>
        <dbReference type="SAM" id="MobiDB-lite"/>
    </source>
</evidence>
<reference evidence="4" key="1">
    <citation type="submission" date="2015-07" db="EMBL/GenBank/DDBJ databases">
        <title>Fjat-10053 dsm26.</title>
        <authorList>
            <person name="Liu B."/>
            <person name="Wang J."/>
            <person name="Zhu Y."/>
            <person name="Liu G."/>
            <person name="Chen Q."/>
            <person name="Chen Z."/>
            <person name="Lan J."/>
            <person name="Che J."/>
            <person name="Ge C."/>
            <person name="Shi H."/>
            <person name="Pan Z."/>
            <person name="Liu X."/>
        </authorList>
    </citation>
    <scope>NUCLEOTIDE SEQUENCE [LARGE SCALE GENOMIC DNA]</scope>
    <source>
        <strain evidence="4">DSM 26</strain>
    </source>
</reference>
<organism evidence="3 4">
    <name type="scientific">Virgibacillus pantothenticus</name>
    <dbReference type="NCBI Taxonomy" id="1473"/>
    <lineage>
        <taxon>Bacteria</taxon>
        <taxon>Bacillati</taxon>
        <taxon>Bacillota</taxon>
        <taxon>Bacilli</taxon>
        <taxon>Bacillales</taxon>
        <taxon>Bacillaceae</taxon>
        <taxon>Virgibacillus</taxon>
    </lineage>
</organism>
<feature type="region of interest" description="Disordered" evidence="1">
    <location>
        <begin position="40"/>
        <end position="65"/>
    </location>
</feature>
<evidence type="ECO:0000313" key="4">
    <source>
        <dbReference type="Proteomes" id="UP000036780"/>
    </source>
</evidence>
<feature type="compositionally biased region" description="Basic and acidic residues" evidence="1">
    <location>
        <begin position="56"/>
        <end position="65"/>
    </location>
</feature>
<feature type="transmembrane region" description="Helical" evidence="2">
    <location>
        <begin position="6"/>
        <end position="26"/>
    </location>
</feature>
<gene>
    <name evidence="3" type="ORF">AFK71_08435</name>
</gene>
<evidence type="ECO:0000256" key="2">
    <source>
        <dbReference type="SAM" id="Phobius"/>
    </source>
</evidence>
<keyword evidence="2" id="KW-0812">Transmembrane</keyword>
<feature type="compositionally biased region" description="Polar residues" evidence="1">
    <location>
        <begin position="40"/>
        <end position="55"/>
    </location>
</feature>
<protein>
    <submittedName>
        <fullName evidence="3">Uncharacterized protein</fullName>
    </submittedName>
</protein>
<comment type="caution">
    <text evidence="3">The sequence shown here is derived from an EMBL/GenBank/DDBJ whole genome shotgun (WGS) entry which is preliminary data.</text>
</comment>
<keyword evidence="4" id="KW-1185">Reference proteome</keyword>
<accession>A0A0L0QSZ5</accession>
<keyword evidence="2" id="KW-1133">Transmembrane helix</keyword>